<dbReference type="Pfam" id="PF24181">
    <property type="entry name" value="TPR_TTI1_C"/>
    <property type="match status" value="1"/>
</dbReference>
<evidence type="ECO:0000313" key="3">
    <source>
        <dbReference type="EMBL" id="KAK2718665.1"/>
    </source>
</evidence>
<dbReference type="InterPro" id="IPR049362">
    <property type="entry name" value="TTI1_rpt"/>
</dbReference>
<dbReference type="Pfam" id="PF21547">
    <property type="entry name" value="TTI1"/>
    <property type="match status" value="1"/>
</dbReference>
<dbReference type="SUPFAM" id="SSF48371">
    <property type="entry name" value="ARM repeat"/>
    <property type="match status" value="1"/>
</dbReference>
<dbReference type="PANTHER" id="PTHR18460:SF3">
    <property type="entry name" value="TELO2-INTERACTING PROTEIN 1 HOMOLOG"/>
    <property type="match status" value="1"/>
</dbReference>
<dbReference type="InterPro" id="IPR057567">
    <property type="entry name" value="TPR_TTI1_C"/>
</dbReference>
<dbReference type="EMBL" id="JAVRJZ010000009">
    <property type="protein sequence ID" value="KAK2718662.1"/>
    <property type="molecule type" value="Genomic_DNA"/>
</dbReference>
<dbReference type="PANTHER" id="PTHR18460">
    <property type="entry name" value="TEL2 INTERACTING PROTEIN 1 TTI1 FAMILY MEMBER"/>
    <property type="match status" value="1"/>
</dbReference>
<dbReference type="GO" id="GO:0005737">
    <property type="term" value="C:cytoplasm"/>
    <property type="evidence" value="ECO:0007669"/>
    <property type="project" value="TreeGrafter"/>
</dbReference>
<dbReference type="InterPro" id="IPR057566">
    <property type="entry name" value="TPR_TTI1_N"/>
</dbReference>
<dbReference type="Pfam" id="PF24173">
    <property type="entry name" value="TPR_TTI1_N"/>
    <property type="match status" value="1"/>
</dbReference>
<dbReference type="InterPro" id="IPR052587">
    <property type="entry name" value="TELO2-interacting_protein_1"/>
</dbReference>
<dbReference type="EMBL" id="JAVRJZ010000009">
    <property type="protein sequence ID" value="KAK2718663.1"/>
    <property type="molecule type" value="Genomic_DNA"/>
</dbReference>
<evidence type="ECO:0000313" key="4">
    <source>
        <dbReference type="Proteomes" id="UP001187531"/>
    </source>
</evidence>
<accession>A0AA88LEK1</accession>
<gene>
    <name evidence="3" type="ORF">QYM36_005860</name>
</gene>
<keyword evidence="4" id="KW-1185">Reference proteome</keyword>
<feature type="domain" description="TTI1 N-terminal TPR" evidence="1">
    <location>
        <begin position="5"/>
        <end position="329"/>
    </location>
</feature>
<comment type="caution">
    <text evidence="3">The sequence shown here is derived from an EMBL/GenBank/DDBJ whole genome shotgun (WGS) entry which is preliminary data.</text>
</comment>
<proteinExistence type="predicted"/>
<evidence type="ECO:0000259" key="2">
    <source>
        <dbReference type="Pfam" id="PF24181"/>
    </source>
</evidence>
<dbReference type="EMBL" id="JAVRJZ010000009">
    <property type="protein sequence ID" value="KAK2718665.1"/>
    <property type="molecule type" value="Genomic_DNA"/>
</dbReference>
<feature type="domain" description="TTI1 C-terminal TPR" evidence="2">
    <location>
        <begin position="677"/>
        <end position="928"/>
    </location>
</feature>
<dbReference type="EMBL" id="JAVRJZ010000009">
    <property type="protein sequence ID" value="KAK2718664.1"/>
    <property type="molecule type" value="Genomic_DNA"/>
</dbReference>
<dbReference type="Proteomes" id="UP001187531">
    <property type="component" value="Unassembled WGS sequence"/>
</dbReference>
<protein>
    <submittedName>
        <fullName evidence="3">Uncharacterized protein</fullName>
    </submittedName>
</protein>
<sequence length="967" mass="108735">MDAVMNLVKSPSDETVMNLLKKLKSPDGIELLKIRKFRECLIPVLNMVLRSAGFLHNEPVLFKRRETVVENLVQILSLSLSQDSFENKEVFLSILSHLSLFLDRNAQGVNFGEDVKLQIIKCFRILLFTTVSKVKEDLFSKDGSLTLAVLIHALLSSAKDEKSKELKLEAVKMVNMLFEVETSSPLQKSKVLSNVLPGISKTCMEIALQETGQKVISESLIAIRNVLSHTLRDKLFCFPEKEDFSSLSLQTEGKDTAGSGYPSLIWVNFTQPRMKIVIEKVSALKSSESFIVKEALLNVAEEVLLNCRRSLHSSIFHLLDVCVTFLSDDLLGNSAENLIAKLRQSLDLQVIDITYERLYFVCLDALRTIRLGSTSKQVAELRLLYGYLQLLKEEKIDIMVMKHLLQTLVNMAELESTSVVQSITDWPIGFRYLIDTSSIEIFKQICAHTGQNASLSSIIETLDGFLCDPFVSKESTLLVRLYCLQGLKLTELSTDDIEINYTRNLVEEVVAHLKPESSNEVSTLRDISFSSLRSCVLLETLGALSNALGKKFQPFLIRTLYPVLSAAGRKDERTFNAEYISKSAVKVLHIFAESTGQCSLPQFLQENSDYIVSQLCINMSDESELSNVSLAVRSVAHLGGDVGIQCANAAVKTATDLLKTKGIRYARLLLLCKAYGEIVNAKRKKKAAASETTIEMPMKFERGRVTKFMVEHEKNFKMSENLETSSLSEEEEQPRCEEKELLLYAENDEEKKLVPENVEIAAEIVRVSGNYINNPDAELVCMSLNAISSSLMVLEEDEDALLPAIHKLWGPLLGKLKQKNIRTMIPTVQLLGQMVVVSGRFLRARIVKEALPILISFAETESNKKLEPFSMERKLLKQILEVFAIFLRGLELSVKENLLIFAVLEKFLNIKADEEIRIIAANIFKECAFEPDLCDQVWLVLQETDGSLLDINKEDNLIVRNLQEISE</sequence>
<evidence type="ECO:0000259" key="1">
    <source>
        <dbReference type="Pfam" id="PF24173"/>
    </source>
</evidence>
<name>A0AA88LEK1_ARTSF</name>
<reference evidence="3" key="1">
    <citation type="submission" date="2023-07" db="EMBL/GenBank/DDBJ databases">
        <title>Chromosome-level genome assembly of Artemia franciscana.</title>
        <authorList>
            <person name="Jo E."/>
        </authorList>
    </citation>
    <scope>NUCLEOTIDE SEQUENCE</scope>
    <source>
        <tissue evidence="3">Whole body</tissue>
    </source>
</reference>
<dbReference type="AlphaFoldDB" id="A0AA88LEK1"/>
<dbReference type="InterPro" id="IPR016024">
    <property type="entry name" value="ARM-type_fold"/>
</dbReference>
<organism evidence="3 4">
    <name type="scientific">Artemia franciscana</name>
    <name type="common">Brine shrimp</name>
    <name type="synonym">Artemia sanfranciscana</name>
    <dbReference type="NCBI Taxonomy" id="6661"/>
    <lineage>
        <taxon>Eukaryota</taxon>
        <taxon>Metazoa</taxon>
        <taxon>Ecdysozoa</taxon>
        <taxon>Arthropoda</taxon>
        <taxon>Crustacea</taxon>
        <taxon>Branchiopoda</taxon>
        <taxon>Anostraca</taxon>
        <taxon>Artemiidae</taxon>
        <taxon>Artemia</taxon>
    </lineage>
</organism>